<dbReference type="AlphaFoldDB" id="A0A1T0CHJ7"/>
<evidence type="ECO:0000256" key="3">
    <source>
        <dbReference type="ARBA" id="ARBA00022692"/>
    </source>
</evidence>
<dbReference type="PANTHER" id="PTHR38035">
    <property type="entry name" value="UPF0070 PROTEIN YFGM"/>
    <property type="match status" value="1"/>
</dbReference>
<keyword evidence="4 10" id="KW-1133">Transmembrane helix</keyword>
<dbReference type="STRING" id="90241.B0682_04235"/>
<evidence type="ECO:0000256" key="7">
    <source>
        <dbReference type="ARBA" id="ARBA00024197"/>
    </source>
</evidence>
<feature type="region of interest" description="Disordered" evidence="9">
    <location>
        <begin position="273"/>
        <end position="292"/>
    </location>
</feature>
<dbReference type="Proteomes" id="UP000191094">
    <property type="component" value="Unassembled WGS sequence"/>
</dbReference>
<dbReference type="SUPFAM" id="SSF48452">
    <property type="entry name" value="TPR-like"/>
    <property type="match status" value="1"/>
</dbReference>
<evidence type="ECO:0000256" key="2">
    <source>
        <dbReference type="ARBA" id="ARBA00022475"/>
    </source>
</evidence>
<feature type="domain" description="Ancillary SecYEG translocon subunit/Cell division coordinator CpoB TPR" evidence="11">
    <location>
        <begin position="17"/>
        <end position="226"/>
    </location>
</feature>
<evidence type="ECO:0000256" key="4">
    <source>
        <dbReference type="ARBA" id="ARBA00022989"/>
    </source>
</evidence>
<evidence type="ECO:0000256" key="10">
    <source>
        <dbReference type="SAM" id="Phobius"/>
    </source>
</evidence>
<evidence type="ECO:0000256" key="9">
    <source>
        <dbReference type="SAM" id="MobiDB-lite"/>
    </source>
</evidence>
<keyword evidence="13" id="KW-1185">Reference proteome</keyword>
<keyword evidence="3 10" id="KW-0812">Transmembrane</keyword>
<dbReference type="InterPro" id="IPR011990">
    <property type="entry name" value="TPR-like_helical_dom_sf"/>
</dbReference>
<dbReference type="GO" id="GO:0044877">
    <property type="term" value="F:protein-containing complex binding"/>
    <property type="evidence" value="ECO:0007669"/>
    <property type="project" value="InterPro"/>
</dbReference>
<proteinExistence type="inferred from homology"/>
<evidence type="ECO:0000256" key="8">
    <source>
        <dbReference type="ARBA" id="ARBA00024235"/>
    </source>
</evidence>
<dbReference type="GO" id="GO:0005886">
    <property type="term" value="C:plasma membrane"/>
    <property type="evidence" value="ECO:0007669"/>
    <property type="project" value="UniProtKB-SubCell"/>
</dbReference>
<evidence type="ECO:0000259" key="11">
    <source>
        <dbReference type="Pfam" id="PF09976"/>
    </source>
</evidence>
<evidence type="ECO:0000313" key="12">
    <source>
        <dbReference type="EMBL" id="OOS21822.1"/>
    </source>
</evidence>
<dbReference type="InterPro" id="IPR026039">
    <property type="entry name" value="YfgM"/>
</dbReference>
<evidence type="ECO:0000313" key="13">
    <source>
        <dbReference type="Proteomes" id="UP000191094"/>
    </source>
</evidence>
<keyword evidence="2" id="KW-1003">Cell membrane</keyword>
<dbReference type="RefSeq" id="WP_078306813.1">
    <property type="nucleotide sequence ID" value="NZ_CP147511.1"/>
</dbReference>
<keyword evidence="6" id="KW-0143">Chaperone</keyword>
<dbReference type="PANTHER" id="PTHR38035:SF1">
    <property type="entry name" value="ANCILLARY SECYEG TRANSLOCON SUBUNIT"/>
    <property type="match status" value="1"/>
</dbReference>
<gene>
    <name evidence="12" type="ORF">B0682_04235</name>
</gene>
<comment type="similarity">
    <text evidence="7">Belongs to the YfgM family.</text>
</comment>
<dbReference type="EMBL" id="MUYT01000004">
    <property type="protein sequence ID" value="OOS21822.1"/>
    <property type="molecule type" value="Genomic_DNA"/>
</dbReference>
<comment type="caution">
    <text evidence="12">The sequence shown here is derived from an EMBL/GenBank/DDBJ whole genome shotgun (WGS) entry which is preliminary data.</text>
</comment>
<dbReference type="Gene3D" id="1.25.40.10">
    <property type="entry name" value="Tetratricopeptide repeat domain"/>
    <property type="match status" value="1"/>
</dbReference>
<reference evidence="12 13" key="1">
    <citation type="submission" date="2017-02" db="EMBL/GenBank/DDBJ databases">
        <title>Draft genome sequence of Moraxella lincolnii CCUG 9405T type strain.</title>
        <authorList>
            <person name="Salva-Serra F."/>
            <person name="Engstrom-Jakobsson H."/>
            <person name="Thorell K."/>
            <person name="Jaen-Luchoro D."/>
            <person name="Gonzales-Siles L."/>
            <person name="Karlsson R."/>
            <person name="Yazdan S."/>
            <person name="Boulund F."/>
            <person name="Johnning A."/>
            <person name="Engstrand L."/>
            <person name="Kristiansson E."/>
            <person name="Moore E."/>
        </authorList>
    </citation>
    <scope>NUCLEOTIDE SEQUENCE [LARGE SCALE GENOMIC DNA]</scope>
    <source>
        <strain evidence="12 13">CCUG 9405</strain>
    </source>
</reference>
<evidence type="ECO:0000256" key="1">
    <source>
        <dbReference type="ARBA" id="ARBA00004401"/>
    </source>
</evidence>
<evidence type="ECO:0000256" key="5">
    <source>
        <dbReference type="ARBA" id="ARBA00023136"/>
    </source>
</evidence>
<accession>A0A1T0CHJ7</accession>
<comment type="subcellular location">
    <subcellularLocation>
        <location evidence="1">Cell membrane</location>
        <topology evidence="1">Single-pass type II membrane protein</topology>
    </subcellularLocation>
</comment>
<organism evidence="12 13">
    <name type="scientific">Lwoffella lincolnii</name>
    <dbReference type="NCBI Taxonomy" id="90241"/>
    <lineage>
        <taxon>Bacteria</taxon>
        <taxon>Pseudomonadati</taxon>
        <taxon>Pseudomonadota</taxon>
        <taxon>Gammaproteobacteria</taxon>
        <taxon>Moraxellales</taxon>
        <taxon>Moraxellaceae</taxon>
        <taxon>Lwoffella</taxon>
    </lineage>
</organism>
<evidence type="ECO:0000256" key="6">
    <source>
        <dbReference type="ARBA" id="ARBA00023186"/>
    </source>
</evidence>
<dbReference type="OrthoDB" id="9789675at2"/>
<protein>
    <recommendedName>
        <fullName evidence="8">Ancillary SecYEG translocon subunit</fullName>
    </recommendedName>
</protein>
<dbReference type="Pfam" id="PF09976">
    <property type="entry name" value="TPR_21"/>
    <property type="match status" value="1"/>
</dbReference>
<keyword evidence="5 10" id="KW-0472">Membrane</keyword>
<name>A0A1T0CHJ7_9GAMM</name>
<feature type="transmembrane region" description="Helical" evidence="10">
    <location>
        <begin position="21"/>
        <end position="40"/>
    </location>
</feature>
<dbReference type="InterPro" id="IPR018704">
    <property type="entry name" value="SecYEG/CpoB_TPR"/>
</dbReference>
<sequence length="292" mass="32238">MSNNISVNGDGSLDKLKRYGGNIAMAIVVALLAFAIWQYWQKNHSHADLTASDMYTQIQQSQEQIALGLQNPDLAEADRNELLKQQEQLGLQIEQLVAGHSDSIYAWQALMAQAKEQTDDGHYSKAIDSLSQALSVKDIDAGLKAITELRLGQVYLADNQLDAGKKVVSVEMPTAFEASRQELLGDIYVKQNKLDDAKRAYENAWELLRKREENRAILSLKMESLGMQFEPIVVPQMVQMQDLTAPLQAPATDVAMHHVDADTVDANAVDSDTIDADNEQGGSDLENATQPQ</sequence>